<comment type="caution">
    <text evidence="2">The sequence shown here is derived from an EMBL/GenBank/DDBJ whole genome shotgun (WGS) entry which is preliminary data.</text>
</comment>
<dbReference type="Proteomes" id="UP000242972">
    <property type="component" value="Unassembled WGS sequence"/>
</dbReference>
<feature type="domain" description="Rhodanese" evidence="1">
    <location>
        <begin position="13"/>
        <end position="98"/>
    </location>
</feature>
<feature type="domain" description="Rhodanese" evidence="1">
    <location>
        <begin position="115"/>
        <end position="189"/>
    </location>
</feature>
<dbReference type="Gene3D" id="3.40.250.10">
    <property type="entry name" value="Rhodanese-like domain"/>
    <property type="match status" value="2"/>
</dbReference>
<sequence>MKSYDAAELMALDERSVTWIDVRPAISFIQGYIKGSRNAPFNKKTSVPKDVNPIVVLGPAGVLARKAALTWESSGHNVLGYLEASFTAIAGALPQQKIHQVQILPPSALHSWSGILLDVRLKEDVNSGFIAGSMWIPLPDLEHSLSNVPRNKPLLVYCNSGSKAVEAAAQLASAGFDQVSVIAQGGMESFPGGLT</sequence>
<protein>
    <recommendedName>
        <fullName evidence="1">Rhodanese domain-containing protein</fullName>
    </recommendedName>
</protein>
<name>A0A2T2XHE4_9FIRM</name>
<dbReference type="PANTHER" id="PTHR43031:SF1">
    <property type="entry name" value="PYRIDINE NUCLEOTIDE-DISULPHIDE OXIDOREDUCTASE"/>
    <property type="match status" value="1"/>
</dbReference>
<proteinExistence type="predicted"/>
<evidence type="ECO:0000259" key="1">
    <source>
        <dbReference type="PROSITE" id="PS50206"/>
    </source>
</evidence>
<evidence type="ECO:0000313" key="2">
    <source>
        <dbReference type="EMBL" id="PSR33909.1"/>
    </source>
</evidence>
<dbReference type="SUPFAM" id="SSF52821">
    <property type="entry name" value="Rhodanese/Cell cycle control phosphatase"/>
    <property type="match status" value="2"/>
</dbReference>
<dbReference type="Pfam" id="PF00581">
    <property type="entry name" value="Rhodanese"/>
    <property type="match status" value="2"/>
</dbReference>
<dbReference type="EMBL" id="PXYW01000015">
    <property type="protein sequence ID" value="PSR33909.1"/>
    <property type="molecule type" value="Genomic_DNA"/>
</dbReference>
<dbReference type="PROSITE" id="PS50206">
    <property type="entry name" value="RHODANESE_3"/>
    <property type="match status" value="2"/>
</dbReference>
<accession>A0A2T2XHE4</accession>
<dbReference type="CDD" id="cd00158">
    <property type="entry name" value="RHOD"/>
    <property type="match status" value="2"/>
</dbReference>
<dbReference type="AlphaFoldDB" id="A0A2T2XHE4"/>
<dbReference type="SMART" id="SM00450">
    <property type="entry name" value="RHOD"/>
    <property type="match status" value="2"/>
</dbReference>
<gene>
    <name evidence="2" type="ORF">C7B46_07930</name>
</gene>
<dbReference type="PANTHER" id="PTHR43031">
    <property type="entry name" value="FAD-DEPENDENT OXIDOREDUCTASE"/>
    <property type="match status" value="1"/>
</dbReference>
<dbReference type="InterPro" id="IPR050229">
    <property type="entry name" value="GlpE_sulfurtransferase"/>
</dbReference>
<evidence type="ECO:0000313" key="3">
    <source>
        <dbReference type="Proteomes" id="UP000242972"/>
    </source>
</evidence>
<reference evidence="2 3" key="1">
    <citation type="journal article" date="2014" name="BMC Genomics">
        <title>Comparison of environmental and isolate Sulfobacillus genomes reveals diverse carbon, sulfur, nitrogen, and hydrogen metabolisms.</title>
        <authorList>
            <person name="Justice N.B."/>
            <person name="Norman A."/>
            <person name="Brown C.T."/>
            <person name="Singh A."/>
            <person name="Thomas B.C."/>
            <person name="Banfield J.F."/>
        </authorList>
    </citation>
    <scope>NUCLEOTIDE SEQUENCE [LARGE SCALE GENOMIC DNA]</scope>
    <source>
        <strain evidence="2">AMDSBA4</strain>
    </source>
</reference>
<organism evidence="2 3">
    <name type="scientific">Sulfobacillus benefaciens</name>
    <dbReference type="NCBI Taxonomy" id="453960"/>
    <lineage>
        <taxon>Bacteria</taxon>
        <taxon>Bacillati</taxon>
        <taxon>Bacillota</taxon>
        <taxon>Clostridia</taxon>
        <taxon>Eubacteriales</taxon>
        <taxon>Clostridiales Family XVII. Incertae Sedis</taxon>
        <taxon>Sulfobacillus</taxon>
    </lineage>
</organism>
<dbReference type="InterPro" id="IPR036873">
    <property type="entry name" value="Rhodanese-like_dom_sf"/>
</dbReference>
<dbReference type="InterPro" id="IPR001763">
    <property type="entry name" value="Rhodanese-like_dom"/>
</dbReference>